<organism evidence="1 2">
    <name type="scientific">Scleromatobacter humisilvae</name>
    <dbReference type="NCBI Taxonomy" id="2897159"/>
    <lineage>
        <taxon>Bacteria</taxon>
        <taxon>Pseudomonadati</taxon>
        <taxon>Pseudomonadota</taxon>
        <taxon>Betaproteobacteria</taxon>
        <taxon>Burkholderiales</taxon>
        <taxon>Sphaerotilaceae</taxon>
        <taxon>Scleromatobacter</taxon>
    </lineage>
</organism>
<comment type="caution">
    <text evidence="1">The sequence shown here is derived from an EMBL/GenBank/DDBJ whole genome shotgun (WGS) entry which is preliminary data.</text>
</comment>
<dbReference type="Proteomes" id="UP001139353">
    <property type="component" value="Unassembled WGS sequence"/>
</dbReference>
<protein>
    <recommendedName>
        <fullName evidence="3">DUF1579 domain-containing protein</fullName>
    </recommendedName>
</protein>
<dbReference type="RefSeq" id="WP_275680941.1">
    <property type="nucleotide sequence ID" value="NZ_JAJLJH010000001.1"/>
</dbReference>
<name>A0A9X2C1F2_9BURK</name>
<dbReference type="EMBL" id="JAJLJH010000001">
    <property type="protein sequence ID" value="MCK9684920.1"/>
    <property type="molecule type" value="Genomic_DNA"/>
</dbReference>
<dbReference type="AlphaFoldDB" id="A0A9X2C1F2"/>
<reference evidence="1" key="1">
    <citation type="submission" date="2021-11" db="EMBL/GenBank/DDBJ databases">
        <title>BS-T2-15 a new species belonging to the Comamonadaceae family isolated from the soil of a French oak forest.</title>
        <authorList>
            <person name="Mieszkin S."/>
            <person name="Alain K."/>
        </authorList>
    </citation>
    <scope>NUCLEOTIDE SEQUENCE</scope>
    <source>
        <strain evidence="1">BS-T2-15</strain>
    </source>
</reference>
<keyword evidence="2" id="KW-1185">Reference proteome</keyword>
<gene>
    <name evidence="1" type="ORF">LPC04_04275</name>
</gene>
<evidence type="ECO:0000313" key="1">
    <source>
        <dbReference type="EMBL" id="MCK9684920.1"/>
    </source>
</evidence>
<accession>A0A9X2C1F2</accession>
<proteinExistence type="predicted"/>
<evidence type="ECO:0000313" key="2">
    <source>
        <dbReference type="Proteomes" id="UP001139353"/>
    </source>
</evidence>
<sequence length="201" mass="22503">MPLESSLRANPSAGARRSIAAVAGAVLCVAAQVAAAQAPGVPAHDGLHDFDFVIGRWNVHLRKLLHPLTGSTEWVEYEGTSVMTKIWDDRANMEDFKVTSLDKRLHMDAQTLRLYNPETHQWSIYLAYAAKGQLPMPPVVGSFKEGRGEFYDAEDYDGRSIIVRYVWTQPTPTTARLEQSFSPDWGRSWEVNWICDLSPPS</sequence>
<evidence type="ECO:0008006" key="3">
    <source>
        <dbReference type="Google" id="ProtNLM"/>
    </source>
</evidence>